<reference evidence="1 2" key="1">
    <citation type="submission" date="2011-08" db="EMBL/GenBank/DDBJ databases">
        <title>The Genome Sequence of Clostridium citroniae WAL-17108.</title>
        <authorList>
            <consortium name="The Broad Institute Genome Sequencing Platform"/>
            <person name="Earl A."/>
            <person name="Ward D."/>
            <person name="Feldgarden M."/>
            <person name="Gevers D."/>
            <person name="Finegold S.M."/>
            <person name="Summanen P.H."/>
            <person name="Molitoris D.R."/>
            <person name="Vaisanen M.L."/>
            <person name="Daigneault M."/>
            <person name="Allen-Vercoe E."/>
            <person name="Young S.K."/>
            <person name="Zeng Q."/>
            <person name="Gargeya S."/>
            <person name="Fitzgerald M."/>
            <person name="Haas B."/>
            <person name="Abouelleil A."/>
            <person name="Alvarado L."/>
            <person name="Arachchi H.M."/>
            <person name="Berlin A."/>
            <person name="Brown A."/>
            <person name="Chapman S.B."/>
            <person name="Chen Z."/>
            <person name="Dunbar C."/>
            <person name="Freedman E."/>
            <person name="Gearin G."/>
            <person name="Gellesch M."/>
            <person name="Goldberg J."/>
            <person name="Griggs A."/>
            <person name="Gujja S."/>
            <person name="Heiman D."/>
            <person name="Howarth C."/>
            <person name="Larson L."/>
            <person name="Lui A."/>
            <person name="MacDonald P.J.P."/>
            <person name="Montmayeur A."/>
            <person name="Murphy C."/>
            <person name="Neiman D."/>
            <person name="Pearson M."/>
            <person name="Priest M."/>
            <person name="Roberts A."/>
            <person name="Saif S."/>
            <person name="Shea T."/>
            <person name="Shenoy N."/>
            <person name="Sisk P."/>
            <person name="Stolte C."/>
            <person name="Sykes S."/>
            <person name="Wortman J."/>
            <person name="Nusbaum C."/>
            <person name="Birren B."/>
        </authorList>
    </citation>
    <scope>NUCLEOTIDE SEQUENCE [LARGE SCALE GENOMIC DNA]</scope>
    <source>
        <strain evidence="1 2">WAL-17108</strain>
    </source>
</reference>
<sequence>MNVLLDTTIQINRIFKPVEKAQIEAFLRANDCYCSSYVLGEFKANVINDFVTLYSIMQIEENLTEVYQKIADVYSNRSKTRMLYLVNDLSREFDKDFDLIKEYLEIYPEKLLFRFYYGINEELLDQTQCARAKANLIAEKGSMQLDGIRCRKTDDQCGIETFWKKNQSLVRGLENHADVPAKMLPVLKCLNDSDEIPKGNACKSLGDCIIAIESLELEDGNVATTNKKDFKPICDHIGASLIEAKH</sequence>
<dbReference type="HOGENOM" id="CLU_098570_0_0_9"/>
<dbReference type="PATRIC" id="fig|742733.3.peg.500"/>
<gene>
    <name evidence="1" type="ORF">HMPREF9469_00483</name>
</gene>
<proteinExistence type="predicted"/>
<dbReference type="EMBL" id="ADLJ01000003">
    <property type="protein sequence ID" value="EHF00725.1"/>
    <property type="molecule type" value="Genomic_DNA"/>
</dbReference>
<dbReference type="RefSeq" id="WP_007858806.1">
    <property type="nucleotide sequence ID" value="NZ_JH376420.1"/>
</dbReference>
<dbReference type="eggNOG" id="ENOG5033NZ0">
    <property type="taxonomic scope" value="Bacteria"/>
</dbReference>
<protein>
    <recommendedName>
        <fullName evidence="3">PIN domain-containing protein</fullName>
    </recommendedName>
</protein>
<evidence type="ECO:0000313" key="2">
    <source>
        <dbReference type="Proteomes" id="UP000003763"/>
    </source>
</evidence>
<dbReference type="Proteomes" id="UP000003763">
    <property type="component" value="Unassembled WGS sequence"/>
</dbReference>
<organism evidence="1 2">
    <name type="scientific">[Clostridium] citroniae WAL-17108</name>
    <dbReference type="NCBI Taxonomy" id="742733"/>
    <lineage>
        <taxon>Bacteria</taxon>
        <taxon>Bacillati</taxon>
        <taxon>Bacillota</taxon>
        <taxon>Clostridia</taxon>
        <taxon>Lachnospirales</taxon>
        <taxon>Lachnospiraceae</taxon>
        <taxon>Enterocloster</taxon>
    </lineage>
</organism>
<evidence type="ECO:0000313" key="1">
    <source>
        <dbReference type="EMBL" id="EHF00725.1"/>
    </source>
</evidence>
<evidence type="ECO:0008006" key="3">
    <source>
        <dbReference type="Google" id="ProtNLM"/>
    </source>
</evidence>
<comment type="caution">
    <text evidence="1">The sequence shown here is derived from an EMBL/GenBank/DDBJ whole genome shotgun (WGS) entry which is preliminary data.</text>
</comment>
<name>G5HD21_9FIRM</name>
<accession>G5HD21</accession>
<dbReference type="AlphaFoldDB" id="G5HD21"/>